<dbReference type="InterPro" id="IPR021455">
    <property type="entry name" value="DUF3106"/>
</dbReference>
<dbReference type="AlphaFoldDB" id="A0A0A0ERN1"/>
<organism evidence="1 2">
    <name type="scientific">Lysobacter concretionis Ko07 = DSM 16239</name>
    <dbReference type="NCBI Taxonomy" id="1122185"/>
    <lineage>
        <taxon>Bacteria</taxon>
        <taxon>Pseudomonadati</taxon>
        <taxon>Pseudomonadota</taxon>
        <taxon>Gammaproteobacteria</taxon>
        <taxon>Lysobacterales</taxon>
        <taxon>Lysobacteraceae</taxon>
        <taxon>Novilysobacter</taxon>
    </lineage>
</organism>
<evidence type="ECO:0000313" key="2">
    <source>
        <dbReference type="Proteomes" id="UP000030017"/>
    </source>
</evidence>
<dbReference type="Proteomes" id="UP000030017">
    <property type="component" value="Unassembled WGS sequence"/>
</dbReference>
<dbReference type="eggNOG" id="ENOG5032NV4">
    <property type="taxonomic scope" value="Bacteria"/>
</dbReference>
<sequence>MSCSRYRLWLGAGVLVIAGWSQATPPVLDDFATVLPQLPPPLRAQLQQRAALWSGWSETERGAFRQRLDRWESLPRAERDGRRERYLARQALPATERTLIAAAATRYAALPEDQRQALRERFDALDSSERRGWLLGPVLGADYPALQPLLAQVPEAEHAPLLAVLRAMSPGQRRDLAVLVQRTPPQERGSLRRELVSTAAGSRDQWLWSRLER</sequence>
<comment type="caution">
    <text evidence="1">The sequence shown here is derived from an EMBL/GenBank/DDBJ whole genome shotgun (WGS) entry which is preliminary data.</text>
</comment>
<name>A0A0A0ERN1_9GAMM</name>
<keyword evidence="2" id="KW-1185">Reference proteome</keyword>
<gene>
    <name evidence="1" type="ORF">N792_00655</name>
</gene>
<reference evidence="1 2" key="1">
    <citation type="submission" date="2013-08" db="EMBL/GenBank/DDBJ databases">
        <title>Genome sequencing of Lysobacter.</title>
        <authorList>
            <person name="Zhang S."/>
            <person name="Wang G."/>
        </authorList>
    </citation>
    <scope>NUCLEOTIDE SEQUENCE [LARGE SCALE GENOMIC DNA]</scope>
    <source>
        <strain evidence="1 2">Ko07</strain>
    </source>
</reference>
<accession>A0A0A0ERN1</accession>
<dbReference type="RefSeq" id="WP_036191522.1">
    <property type="nucleotide sequence ID" value="NZ_AVPS01000001.1"/>
</dbReference>
<evidence type="ECO:0008006" key="3">
    <source>
        <dbReference type="Google" id="ProtNLM"/>
    </source>
</evidence>
<dbReference type="Pfam" id="PF11304">
    <property type="entry name" value="DUF3106"/>
    <property type="match status" value="1"/>
</dbReference>
<evidence type="ECO:0000313" key="1">
    <source>
        <dbReference type="EMBL" id="KGM52788.1"/>
    </source>
</evidence>
<protein>
    <recommendedName>
        <fullName evidence="3">DUF3106 domain-containing protein</fullName>
    </recommendedName>
</protein>
<dbReference type="OrthoDB" id="6054283at2"/>
<proteinExistence type="predicted"/>
<dbReference type="EMBL" id="AVPS01000001">
    <property type="protein sequence ID" value="KGM52788.1"/>
    <property type="molecule type" value="Genomic_DNA"/>
</dbReference>